<dbReference type="SUPFAM" id="SSF55154">
    <property type="entry name" value="CYTH-like phosphatases"/>
    <property type="match status" value="1"/>
</dbReference>
<evidence type="ECO:0000256" key="1">
    <source>
        <dbReference type="SAM" id="MobiDB-lite"/>
    </source>
</evidence>
<dbReference type="GeneID" id="85196626"/>
<dbReference type="Pfam" id="PF01928">
    <property type="entry name" value="CYTH"/>
    <property type="match status" value="1"/>
</dbReference>
<dbReference type="InterPro" id="IPR023577">
    <property type="entry name" value="CYTH_domain"/>
</dbReference>
<feature type="region of interest" description="Disordered" evidence="1">
    <location>
        <begin position="246"/>
        <end position="267"/>
    </location>
</feature>
<dbReference type="PROSITE" id="PS51707">
    <property type="entry name" value="CYTH"/>
    <property type="match status" value="1"/>
</dbReference>
<gene>
    <name evidence="4" type="ORF">MmiEs2_01730</name>
</gene>
<evidence type="ECO:0000313" key="4">
    <source>
        <dbReference type="EMBL" id="WNY27993.1"/>
    </source>
</evidence>
<name>A0AA96V9Y6_9EURY</name>
<dbReference type="Gene3D" id="1.10.3210.10">
    <property type="entry name" value="Hypothetical protein af1432"/>
    <property type="match status" value="1"/>
</dbReference>
<evidence type="ECO:0000259" key="2">
    <source>
        <dbReference type="PROSITE" id="PS51707"/>
    </source>
</evidence>
<dbReference type="PANTHER" id="PTHR39339:SF1">
    <property type="entry name" value="CHAD DOMAIN-CONTAINING PROTEIN"/>
    <property type="match status" value="1"/>
</dbReference>
<dbReference type="AlphaFoldDB" id="A0AA96V9Y6"/>
<dbReference type="PROSITE" id="PS51708">
    <property type="entry name" value="CHAD"/>
    <property type="match status" value="1"/>
</dbReference>
<dbReference type="SMART" id="SM00880">
    <property type="entry name" value="CHAD"/>
    <property type="match status" value="1"/>
</dbReference>
<dbReference type="EMBL" id="CP131062">
    <property type="protein sequence ID" value="WNY27993.1"/>
    <property type="molecule type" value="Genomic_DNA"/>
</dbReference>
<sequence>MSGINKMEIEYKFGIKNSETFDFLTALSAVKDYQIKDKSHPLFTDIFYDTPDFLLFSLGIYLRKRLEVGREDAVWTLKQADVSDEEACRRKEMIQTLPKDSTAKDISDPAFEKLLTDILGDFDLVPILTMEQDRIFKTVFKKGTTEDTSENRLGDLSVDLVSLKFSEQKHTFTELEIELANGTEKELQAFINALKMIPELQGQIESSRLSKFERGLILYFNRDKIEGKVIPDFEKKSYFTDLDGTKSGNGIGGGEDETGGTGNENEEEDAASVFEYDSTDAGFLLPREKAALLQICGKDYTADPTDYFGATGFINSGPTDLFSKQASILLALDSGVSAGFAAQLFGLPISKINEIRENFEQNRTEMFPLAFEIGENERYYYQKPITDGKVWTTTELSKYYGADAAQIDSKSKVAAILFDFAKSANLLLEKDRNLFNTAAQLSEIGKGLTMEKNVNIAADIVLTHPIENLTLNEIKTLALAFVLREIKNPAPEKIRKATITAGFYVPPAYQKKALIAAVLLEGKRFSKIEGLDFNSPDMNFPNFDFTEKCESEMISTSAQIEKTDLMAIAAEKILIARLKEVEIAEPGVLAAEDIEDVHDMRVALRKMRSSNLIFKDFLNPEWLEETENGIKKTLSGLGTLRDLDVILEKTDDWRKKENLSREKMSVFYDTVSADREKAHTEVVNYLTSDEYTDFMNDLKETLGENKYLGMPRINKKGDVAPVRICDVLPFILYEKAADITAYHEWMDGPYIYVDKLHRLRIAAKNFRYTLDFFKDCLGDAAGQLTGQLIKEFKELQDVLGDFHDAVVAVDVIGDYIERIGEENCGAGSNAEDEKIETALETLEDYKNYREQEMEELLFAFHTKWEKMDRRFFNERISKIIAEADL</sequence>
<evidence type="ECO:0000259" key="3">
    <source>
        <dbReference type="PROSITE" id="PS51708"/>
    </source>
</evidence>
<evidence type="ECO:0000313" key="5">
    <source>
        <dbReference type="Proteomes" id="UP001302662"/>
    </source>
</evidence>
<accession>A0AA96V9Y6</accession>
<feature type="domain" description="CYTH" evidence="2">
    <location>
        <begin position="6"/>
        <end position="222"/>
    </location>
</feature>
<protein>
    <recommendedName>
        <fullName evidence="6">CHAD domain-containing protein</fullName>
    </recommendedName>
</protein>
<dbReference type="Proteomes" id="UP001302662">
    <property type="component" value="Chromosome"/>
</dbReference>
<dbReference type="PANTHER" id="PTHR39339">
    <property type="entry name" value="SLR1444 PROTEIN"/>
    <property type="match status" value="1"/>
</dbReference>
<dbReference type="RefSeq" id="WP_316559559.1">
    <property type="nucleotide sequence ID" value="NZ_CP131062.1"/>
</dbReference>
<organism evidence="4 5">
    <name type="scientific">Methanimicrococcus stummii</name>
    <dbReference type="NCBI Taxonomy" id="3028294"/>
    <lineage>
        <taxon>Archaea</taxon>
        <taxon>Methanobacteriati</taxon>
        <taxon>Methanobacteriota</taxon>
        <taxon>Stenosarchaea group</taxon>
        <taxon>Methanomicrobia</taxon>
        <taxon>Methanosarcinales</taxon>
        <taxon>Methanosarcinaceae</taxon>
        <taxon>Methanimicrococcus</taxon>
    </lineage>
</organism>
<proteinExistence type="predicted"/>
<dbReference type="InterPro" id="IPR038186">
    <property type="entry name" value="CHAD_dom_sf"/>
</dbReference>
<dbReference type="Pfam" id="PF05235">
    <property type="entry name" value="CHAD"/>
    <property type="match status" value="1"/>
</dbReference>
<dbReference type="InterPro" id="IPR007899">
    <property type="entry name" value="CHAD_dom"/>
</dbReference>
<dbReference type="Gene3D" id="1.40.20.10">
    <property type="entry name" value="CHAD domain"/>
    <property type="match status" value="1"/>
</dbReference>
<dbReference type="Gene3D" id="2.40.320.10">
    <property type="entry name" value="Hypothetical Protein Pfu-838710-001"/>
    <property type="match status" value="1"/>
</dbReference>
<keyword evidence="5" id="KW-1185">Reference proteome</keyword>
<evidence type="ECO:0008006" key="6">
    <source>
        <dbReference type="Google" id="ProtNLM"/>
    </source>
</evidence>
<reference evidence="4 5" key="1">
    <citation type="submission" date="2023-07" db="EMBL/GenBank/DDBJ databases">
        <title>Closed genome sequence of Methanimicrococcus sp. Es2.</title>
        <authorList>
            <person name="Protasov E."/>
            <person name="Platt K."/>
            <person name="Reeh H."/>
            <person name="Poehlein A."/>
            <person name="Daniel R."/>
            <person name="Brune A."/>
        </authorList>
    </citation>
    <scope>NUCLEOTIDE SEQUENCE [LARGE SCALE GENOMIC DNA]</scope>
    <source>
        <strain evidence="4 5">Es2</strain>
    </source>
</reference>
<dbReference type="KEGG" id="mees:MmiEs2_01730"/>
<feature type="compositionally biased region" description="Acidic residues" evidence="1">
    <location>
        <begin position="254"/>
        <end position="267"/>
    </location>
</feature>
<dbReference type="SUPFAM" id="SSF109604">
    <property type="entry name" value="HD-domain/PDEase-like"/>
    <property type="match status" value="1"/>
</dbReference>
<dbReference type="InterPro" id="IPR033469">
    <property type="entry name" value="CYTH-like_dom_sf"/>
</dbReference>
<dbReference type="SMART" id="SM01118">
    <property type="entry name" value="CYTH"/>
    <property type="match status" value="1"/>
</dbReference>
<feature type="domain" description="CHAD" evidence="3">
    <location>
        <begin position="563"/>
        <end position="869"/>
    </location>
</feature>